<dbReference type="Proteomes" id="UP000526184">
    <property type="component" value="Unassembled WGS sequence"/>
</dbReference>
<dbReference type="InterPro" id="IPR011051">
    <property type="entry name" value="RmlC_Cupin_sf"/>
</dbReference>
<keyword evidence="2" id="KW-1185">Reference proteome</keyword>
<dbReference type="SUPFAM" id="SSF51182">
    <property type="entry name" value="RmlC-like cupins"/>
    <property type="match status" value="1"/>
</dbReference>
<dbReference type="Gene3D" id="2.60.120.10">
    <property type="entry name" value="Jelly Rolls"/>
    <property type="match status" value="1"/>
</dbReference>
<evidence type="ECO:0000313" key="2">
    <source>
        <dbReference type="Proteomes" id="UP000526184"/>
    </source>
</evidence>
<sequence>MINEYGEIVEILMDDKIRVERITSNSNVTDFMMSDIDEYVYILEGYAKLLIENEEISIKKDTGYFIPKNTKHKVTFTSSDCK</sequence>
<organism evidence="1 2">
    <name type="scientific">Streptobacillus felis</name>
    <dbReference type="NCBI Taxonomy" id="1384509"/>
    <lineage>
        <taxon>Bacteria</taxon>
        <taxon>Fusobacteriati</taxon>
        <taxon>Fusobacteriota</taxon>
        <taxon>Fusobacteriia</taxon>
        <taxon>Fusobacteriales</taxon>
        <taxon>Leptotrichiaceae</taxon>
        <taxon>Streptobacillus</taxon>
    </lineage>
</organism>
<evidence type="ECO:0000313" key="1">
    <source>
        <dbReference type="EMBL" id="NYV27704.1"/>
    </source>
</evidence>
<dbReference type="AlphaFoldDB" id="A0A7Z0PES4"/>
<proteinExistence type="predicted"/>
<accession>A0A7Z0PES4</accession>
<dbReference type="InterPro" id="IPR014710">
    <property type="entry name" value="RmlC-like_jellyroll"/>
</dbReference>
<protein>
    <submittedName>
        <fullName evidence="1">Cupin domain-containing protein</fullName>
    </submittedName>
</protein>
<dbReference type="RefSeq" id="WP_180135730.1">
    <property type="nucleotide sequence ID" value="NZ_JABMKT010000009.1"/>
</dbReference>
<gene>
    <name evidence="1" type="ORF">HP397_02530</name>
</gene>
<reference evidence="1 2" key="1">
    <citation type="submission" date="2020-05" db="EMBL/GenBank/DDBJ databases">
        <title>Streptobacillus felis strain LHL191014123.</title>
        <authorList>
            <person name="Fawzy A."/>
            <person name="Rau J."/>
            <person name="Risse K."/>
            <person name="Schauerte N."/>
            <person name="Geiger C."/>
            <person name="Blom J."/>
            <person name="Imirzalioglu C."/>
            <person name="Falgenhauer J."/>
            <person name="Bach A."/>
            <person name="Herden C."/>
            <person name="Eisenberg T."/>
        </authorList>
    </citation>
    <scope>NUCLEOTIDE SEQUENCE [LARGE SCALE GENOMIC DNA]</scope>
    <source>
        <strain evidence="1 2">LHL191014123</strain>
    </source>
</reference>
<name>A0A7Z0PES4_9FUSO</name>
<dbReference type="EMBL" id="JABMKT010000009">
    <property type="protein sequence ID" value="NYV27704.1"/>
    <property type="molecule type" value="Genomic_DNA"/>
</dbReference>
<comment type="caution">
    <text evidence="1">The sequence shown here is derived from an EMBL/GenBank/DDBJ whole genome shotgun (WGS) entry which is preliminary data.</text>
</comment>